<comment type="catalytic activity">
    <reaction evidence="6">
        <text>a 4-saturated-(3S)-3-hydroxyacyl-CoA = a (3E)-enoyl-CoA + H2O</text>
        <dbReference type="Rhea" id="RHEA:20724"/>
        <dbReference type="ChEBI" id="CHEBI:15377"/>
        <dbReference type="ChEBI" id="CHEBI:58521"/>
        <dbReference type="ChEBI" id="CHEBI:137480"/>
        <dbReference type="EC" id="4.2.1.17"/>
    </reaction>
</comment>
<dbReference type="EMBL" id="MVBM01000006">
    <property type="protein sequence ID" value="OOK70770.1"/>
    <property type="molecule type" value="Genomic_DNA"/>
</dbReference>
<dbReference type="GeneID" id="29698139"/>
<evidence type="ECO:0000313" key="8">
    <source>
        <dbReference type="EMBL" id="OOK70770.1"/>
    </source>
</evidence>
<accession>A0A1V3WV11</accession>
<evidence type="ECO:0000256" key="1">
    <source>
        <dbReference type="ARBA" id="ARBA00002994"/>
    </source>
</evidence>
<evidence type="ECO:0000256" key="2">
    <source>
        <dbReference type="ARBA" id="ARBA00005254"/>
    </source>
</evidence>
<evidence type="ECO:0000256" key="6">
    <source>
        <dbReference type="ARBA" id="ARBA00023717"/>
    </source>
</evidence>
<evidence type="ECO:0000256" key="4">
    <source>
        <dbReference type="ARBA" id="ARBA00023098"/>
    </source>
</evidence>
<comment type="function">
    <text evidence="1">Could possibly oxidize fatty acids using specific components.</text>
</comment>
<dbReference type="SUPFAM" id="SSF52096">
    <property type="entry name" value="ClpP/crotonase"/>
    <property type="match status" value="1"/>
</dbReference>
<sequence>MSGNGTDGCLQVEQRGAVRWLRLNRPAQRNALNRELVEALTEQITRAETDPQTAVVAVAGNGPSFCAGGDFRHFLELHQRGHNPVHFLKTVSDCFSRIEASPVPWVAVLHGHVVAGGLELALACDVVIAAAGTMIGDGHLNNQLLPAAGSSMRLARAVGHGRCRWLLLTGELLPASELADAGWILRVVPPDRLDETAETVCARLAERAGPAQRSLKALLHRIDSADTVRALQVELEAFAQHWDTGHPPAAVRAFLQHRVSQREVR</sequence>
<comment type="catalytic activity">
    <reaction evidence="5">
        <text>a (3S)-3-hydroxyacyl-CoA = a (2E)-enoyl-CoA + H2O</text>
        <dbReference type="Rhea" id="RHEA:16105"/>
        <dbReference type="ChEBI" id="CHEBI:15377"/>
        <dbReference type="ChEBI" id="CHEBI:57318"/>
        <dbReference type="ChEBI" id="CHEBI:58856"/>
        <dbReference type="EC" id="4.2.1.17"/>
    </reaction>
</comment>
<dbReference type="GO" id="GO:0006631">
    <property type="term" value="P:fatty acid metabolic process"/>
    <property type="evidence" value="ECO:0007669"/>
    <property type="project" value="UniProtKB-KW"/>
</dbReference>
<dbReference type="RefSeq" id="WP_023367679.1">
    <property type="nucleotide sequence ID" value="NZ_BLYZ01000002.1"/>
</dbReference>
<name>A0A1V3WV11_MYCKA</name>
<evidence type="ECO:0000313" key="9">
    <source>
        <dbReference type="Proteomes" id="UP000189229"/>
    </source>
</evidence>
<dbReference type="PROSITE" id="PS00166">
    <property type="entry name" value="ENOYL_COA_HYDRATASE"/>
    <property type="match status" value="1"/>
</dbReference>
<comment type="similarity">
    <text evidence="2 7">Belongs to the enoyl-CoA hydratase/isomerase family.</text>
</comment>
<keyword evidence="4" id="KW-0443">Lipid metabolism</keyword>
<dbReference type="Proteomes" id="UP000189229">
    <property type="component" value="Unassembled WGS sequence"/>
</dbReference>
<evidence type="ECO:0000256" key="5">
    <source>
        <dbReference type="ARBA" id="ARBA00023709"/>
    </source>
</evidence>
<dbReference type="PANTHER" id="PTHR43802:SF1">
    <property type="entry name" value="IP11341P-RELATED"/>
    <property type="match status" value="1"/>
</dbReference>
<dbReference type="InterPro" id="IPR001753">
    <property type="entry name" value="Enoyl-CoA_hydra/iso"/>
</dbReference>
<gene>
    <name evidence="8" type="ORF">BZL30_6226</name>
</gene>
<dbReference type="AlphaFoldDB" id="A0A1V3WV11"/>
<keyword evidence="8" id="KW-0413">Isomerase</keyword>
<keyword evidence="3" id="KW-0276">Fatty acid metabolism</keyword>
<dbReference type="GO" id="GO:0016853">
    <property type="term" value="F:isomerase activity"/>
    <property type="evidence" value="ECO:0007669"/>
    <property type="project" value="UniProtKB-KW"/>
</dbReference>
<evidence type="ECO:0000256" key="7">
    <source>
        <dbReference type="RuleBase" id="RU003707"/>
    </source>
</evidence>
<protein>
    <submittedName>
        <fullName evidence="8">Enoyl-CoA hydratase/isomerase family protein</fullName>
    </submittedName>
</protein>
<dbReference type="PANTHER" id="PTHR43802">
    <property type="entry name" value="ENOYL-COA HYDRATASE"/>
    <property type="match status" value="1"/>
</dbReference>
<comment type="caution">
    <text evidence="8">The sequence shown here is derived from an EMBL/GenBank/DDBJ whole genome shotgun (WGS) entry which is preliminary data.</text>
</comment>
<dbReference type="CDD" id="cd06558">
    <property type="entry name" value="crotonase-like"/>
    <property type="match status" value="1"/>
</dbReference>
<organism evidence="8 9">
    <name type="scientific">Mycobacterium kansasii</name>
    <dbReference type="NCBI Taxonomy" id="1768"/>
    <lineage>
        <taxon>Bacteria</taxon>
        <taxon>Bacillati</taxon>
        <taxon>Actinomycetota</taxon>
        <taxon>Actinomycetes</taxon>
        <taxon>Mycobacteriales</taxon>
        <taxon>Mycobacteriaceae</taxon>
        <taxon>Mycobacterium</taxon>
    </lineage>
</organism>
<dbReference type="Gene3D" id="3.90.226.10">
    <property type="entry name" value="2-enoyl-CoA Hydratase, Chain A, domain 1"/>
    <property type="match status" value="1"/>
</dbReference>
<dbReference type="InterPro" id="IPR029045">
    <property type="entry name" value="ClpP/crotonase-like_dom_sf"/>
</dbReference>
<reference evidence="8 9" key="1">
    <citation type="submission" date="2017-02" db="EMBL/GenBank/DDBJ databases">
        <title>Complete genome sequences of Mycobacterium kansasii strains isolated from rhesus macaques.</title>
        <authorList>
            <person name="Panda A."/>
            <person name="Nagaraj S."/>
            <person name="Zhao X."/>
            <person name="Tettelin H."/>
            <person name="Detolla L.J."/>
        </authorList>
    </citation>
    <scope>NUCLEOTIDE SEQUENCE [LARGE SCALE GENOMIC DNA]</scope>
    <source>
        <strain evidence="8 9">11-3813</strain>
    </source>
</reference>
<dbReference type="InterPro" id="IPR018376">
    <property type="entry name" value="Enoyl-CoA_hyd/isom_CS"/>
</dbReference>
<dbReference type="GO" id="GO:0004300">
    <property type="term" value="F:enoyl-CoA hydratase activity"/>
    <property type="evidence" value="ECO:0007669"/>
    <property type="project" value="UniProtKB-EC"/>
</dbReference>
<evidence type="ECO:0000256" key="3">
    <source>
        <dbReference type="ARBA" id="ARBA00022832"/>
    </source>
</evidence>
<dbReference type="Pfam" id="PF00378">
    <property type="entry name" value="ECH_1"/>
    <property type="match status" value="1"/>
</dbReference>
<proteinExistence type="inferred from homology"/>